<evidence type="ECO:0000259" key="8">
    <source>
        <dbReference type="Pfam" id="PF00082"/>
    </source>
</evidence>
<dbReference type="SUPFAM" id="SSF52743">
    <property type="entry name" value="Subtilisin-like"/>
    <property type="match status" value="1"/>
</dbReference>
<keyword evidence="3 5" id="KW-0378">Hydrolase</keyword>
<protein>
    <submittedName>
        <fullName evidence="9">Intracellular serine protease</fullName>
        <ecNumber evidence="9">3.4.21.-</ecNumber>
    </submittedName>
</protein>
<dbReference type="AlphaFoldDB" id="A0A518G3J5"/>
<comment type="similarity">
    <text evidence="1 5 6">Belongs to the peptidase S8 family.</text>
</comment>
<feature type="active site" description="Charge relay system" evidence="5">
    <location>
        <position position="119"/>
    </location>
</feature>
<evidence type="ECO:0000256" key="6">
    <source>
        <dbReference type="RuleBase" id="RU003355"/>
    </source>
</evidence>
<dbReference type="InterPro" id="IPR015500">
    <property type="entry name" value="Peptidase_S8_subtilisin-rel"/>
</dbReference>
<dbReference type="InterPro" id="IPR000209">
    <property type="entry name" value="Peptidase_S8/S53_dom"/>
</dbReference>
<dbReference type="Pfam" id="PF00082">
    <property type="entry name" value="Peptidase_S8"/>
    <property type="match status" value="1"/>
</dbReference>
<evidence type="ECO:0000256" key="4">
    <source>
        <dbReference type="ARBA" id="ARBA00022825"/>
    </source>
</evidence>
<evidence type="ECO:0000313" key="10">
    <source>
        <dbReference type="Proteomes" id="UP000318017"/>
    </source>
</evidence>
<keyword evidence="10" id="KW-1185">Reference proteome</keyword>
<dbReference type="GO" id="GO:0006508">
    <property type="term" value="P:proteolysis"/>
    <property type="evidence" value="ECO:0007669"/>
    <property type="project" value="UniProtKB-KW"/>
</dbReference>
<feature type="region of interest" description="Disordered" evidence="7">
    <location>
        <begin position="915"/>
        <end position="936"/>
    </location>
</feature>
<evidence type="ECO:0000256" key="5">
    <source>
        <dbReference type="PROSITE-ProRule" id="PRU01240"/>
    </source>
</evidence>
<dbReference type="PROSITE" id="PS00136">
    <property type="entry name" value="SUBTILASE_ASP"/>
    <property type="match status" value="1"/>
</dbReference>
<sequence length="1045" mass="111112">MPTAGLRAGFRERSRVKKVVQAGFRFEPCERRLVLSAQLLFDVLGDQPLDLHGSLNSTSPLNPSCDPWSRASEQSHAETLSELHQVEPQLKEAHLATGWNEVQQQYGLTGKGQTVAVIDSGIAWDHVALGEGYGPGYRVVGGWDFTEENDAVPYDDAPAGFHGTHVSGIVGSSDPNHPGVAPAVDLVALRVFNDMGQGQLSWVETALQWVHDNQHAFENPITTVNLSLGTSWNADAIPAWATLEEELQALFNDGIVVTASAGNSFQDYLASGLSYPAASSYVLPVASVDEDGGLSDFSQRNSQVIAAPGSRIVSSVPDHVLGRDGRVDDYTAASGTSMSAPYVAGASVLVRQAMEMVGLQNVNLTAIADHLHATADSVYDAVTQTNYDALNLAQAIESLIPTDSVGNSLVTAAPLSLTSSSFEGWINTLQDTDLYRFTPSSSGVLRLDANSEWLDSLSWVLRAGATEIAHGALEQADIPLVAGQSYEILVSANQEIGPFSFDWSLSGAEIGGADGSNGEDNSRGGTPSTGVPVNDLGAVRYREETLSAGGTYRAQAVADGVFTVQWTGPETASGTLSAATSAGLSLSDSTWEDGALRIDLNVRAGEWVQFALPGAASDQGELALANVLDQQGSSVFISGSFTADNMALDLSHGVEIQFGDVDYTFSTGQVQHLALAGSGSNDTLQIIGSPQSDIVELRPTGSTISNANLAVTIDGIEQIAYNGGGGGGDRVYLYDSDGDDTLRAWPRKAELVGVGYRFDLQDVDRIFIHATGGGQDYAYLYDSAGDDRLSVRPQFSSIRGEDFFNYVRGFERVYAYANAGGTDEADLYDSAGNDRFATSGVSASIVGPGFSSFTRSFEQVNASSTMGGNDLATLYGADQQTRWQQGSDYVSFLDHGWSREARGFDSVETYTAGQSHSLASGQASSQAMASPPLTSDALEPLANASQQIASNSPDPAHAATPPLEVYAFAPEIHATTVPGTEHNAPDSAERLLQEVHGLRDWISQTPTEQEALLATLSLPEEAVWNDPELEQELLDEIFRQHEELF</sequence>
<dbReference type="GO" id="GO:0004252">
    <property type="term" value="F:serine-type endopeptidase activity"/>
    <property type="evidence" value="ECO:0007669"/>
    <property type="project" value="UniProtKB-UniRule"/>
</dbReference>
<feature type="compositionally biased region" description="Low complexity" evidence="7">
    <location>
        <begin position="915"/>
        <end position="930"/>
    </location>
</feature>
<dbReference type="InterPro" id="IPR023828">
    <property type="entry name" value="Peptidase_S8_Ser-AS"/>
</dbReference>
<dbReference type="Gene3D" id="3.40.50.200">
    <property type="entry name" value="Peptidase S8/S53 domain"/>
    <property type="match status" value="1"/>
</dbReference>
<dbReference type="InterPro" id="IPR022398">
    <property type="entry name" value="Peptidase_S8_His-AS"/>
</dbReference>
<feature type="active site" description="Charge relay system" evidence="5">
    <location>
        <position position="337"/>
    </location>
</feature>
<dbReference type="InterPro" id="IPR050131">
    <property type="entry name" value="Peptidase_S8_subtilisin-like"/>
</dbReference>
<evidence type="ECO:0000256" key="1">
    <source>
        <dbReference type="ARBA" id="ARBA00011073"/>
    </source>
</evidence>
<evidence type="ECO:0000256" key="2">
    <source>
        <dbReference type="ARBA" id="ARBA00022670"/>
    </source>
</evidence>
<feature type="active site" description="Charge relay system" evidence="5">
    <location>
        <position position="162"/>
    </location>
</feature>
<dbReference type="PANTHER" id="PTHR43806:SF11">
    <property type="entry name" value="CEREVISIN-RELATED"/>
    <property type="match status" value="1"/>
</dbReference>
<feature type="region of interest" description="Disordered" evidence="7">
    <location>
        <begin position="511"/>
        <end position="533"/>
    </location>
</feature>
<proteinExistence type="inferred from homology"/>
<dbReference type="Proteomes" id="UP000318017">
    <property type="component" value="Chromosome"/>
</dbReference>
<keyword evidence="2 5" id="KW-0645">Protease</keyword>
<keyword evidence="4 5" id="KW-0720">Serine protease</keyword>
<dbReference type="EMBL" id="CP036298">
    <property type="protein sequence ID" value="QDV23155.1"/>
    <property type="molecule type" value="Genomic_DNA"/>
</dbReference>
<evidence type="ECO:0000256" key="3">
    <source>
        <dbReference type="ARBA" id="ARBA00022801"/>
    </source>
</evidence>
<dbReference type="InterPro" id="IPR036852">
    <property type="entry name" value="Peptidase_S8/S53_dom_sf"/>
</dbReference>
<gene>
    <name evidence="9" type="primary">isp</name>
    <name evidence="9" type="ORF">Q31a_14510</name>
</gene>
<accession>A0A518G3J5</accession>
<evidence type="ECO:0000313" key="9">
    <source>
        <dbReference type="EMBL" id="QDV23155.1"/>
    </source>
</evidence>
<dbReference type="PRINTS" id="PR00723">
    <property type="entry name" value="SUBTILISIN"/>
</dbReference>
<dbReference type="InterPro" id="IPR023827">
    <property type="entry name" value="Peptidase_S8_Asp-AS"/>
</dbReference>
<dbReference type="PANTHER" id="PTHR43806">
    <property type="entry name" value="PEPTIDASE S8"/>
    <property type="match status" value="1"/>
</dbReference>
<dbReference type="PROSITE" id="PS51892">
    <property type="entry name" value="SUBTILASE"/>
    <property type="match status" value="1"/>
</dbReference>
<name>A0A518G3J5_9BACT</name>
<reference evidence="9 10" key="1">
    <citation type="submission" date="2019-02" db="EMBL/GenBank/DDBJ databases">
        <title>Deep-cultivation of Planctomycetes and their phenomic and genomic characterization uncovers novel biology.</title>
        <authorList>
            <person name="Wiegand S."/>
            <person name="Jogler M."/>
            <person name="Boedeker C."/>
            <person name="Pinto D."/>
            <person name="Vollmers J."/>
            <person name="Rivas-Marin E."/>
            <person name="Kohn T."/>
            <person name="Peeters S.H."/>
            <person name="Heuer A."/>
            <person name="Rast P."/>
            <person name="Oberbeckmann S."/>
            <person name="Bunk B."/>
            <person name="Jeske O."/>
            <person name="Meyerdierks A."/>
            <person name="Storesund J.E."/>
            <person name="Kallscheuer N."/>
            <person name="Luecker S."/>
            <person name="Lage O.M."/>
            <person name="Pohl T."/>
            <person name="Merkel B.J."/>
            <person name="Hornburger P."/>
            <person name="Mueller R.-W."/>
            <person name="Bruemmer F."/>
            <person name="Labrenz M."/>
            <person name="Spormann A.M."/>
            <person name="Op den Camp H."/>
            <person name="Overmann J."/>
            <person name="Amann R."/>
            <person name="Jetten M.S.M."/>
            <person name="Mascher T."/>
            <person name="Medema M.H."/>
            <person name="Devos D.P."/>
            <person name="Kaster A.-K."/>
            <person name="Ovreas L."/>
            <person name="Rohde M."/>
            <person name="Galperin M.Y."/>
            <person name="Jogler C."/>
        </authorList>
    </citation>
    <scope>NUCLEOTIDE SEQUENCE [LARGE SCALE GENOMIC DNA]</scope>
    <source>
        <strain evidence="9 10">Q31a</strain>
    </source>
</reference>
<dbReference type="EC" id="3.4.21.-" evidence="9"/>
<dbReference type="PROSITE" id="PS00138">
    <property type="entry name" value="SUBTILASE_SER"/>
    <property type="match status" value="1"/>
</dbReference>
<organism evidence="9 10">
    <name type="scientific">Aureliella helgolandensis</name>
    <dbReference type="NCBI Taxonomy" id="2527968"/>
    <lineage>
        <taxon>Bacteria</taxon>
        <taxon>Pseudomonadati</taxon>
        <taxon>Planctomycetota</taxon>
        <taxon>Planctomycetia</taxon>
        <taxon>Pirellulales</taxon>
        <taxon>Pirellulaceae</taxon>
        <taxon>Aureliella</taxon>
    </lineage>
</organism>
<evidence type="ECO:0000256" key="7">
    <source>
        <dbReference type="SAM" id="MobiDB-lite"/>
    </source>
</evidence>
<dbReference type="PROSITE" id="PS00137">
    <property type="entry name" value="SUBTILASE_HIS"/>
    <property type="match status" value="1"/>
</dbReference>
<feature type="domain" description="Peptidase S8/S53" evidence="8">
    <location>
        <begin position="110"/>
        <end position="375"/>
    </location>
</feature>
<dbReference type="KEGG" id="ahel:Q31a_14510"/>